<dbReference type="Gene3D" id="1.10.10.10">
    <property type="entry name" value="Winged helix-like DNA-binding domain superfamily/Winged helix DNA-binding domain"/>
    <property type="match status" value="1"/>
</dbReference>
<keyword evidence="7" id="KW-1185">Reference proteome</keyword>
<evidence type="ECO:0000313" key="7">
    <source>
        <dbReference type="Proteomes" id="UP001187192"/>
    </source>
</evidence>
<dbReference type="AlphaFoldDB" id="A0AA88AGU1"/>
<dbReference type="GO" id="GO:0008171">
    <property type="term" value="F:O-methyltransferase activity"/>
    <property type="evidence" value="ECO:0007669"/>
    <property type="project" value="InterPro"/>
</dbReference>
<dbReference type="PROSITE" id="PS51683">
    <property type="entry name" value="SAM_OMT_II"/>
    <property type="match status" value="2"/>
</dbReference>
<comment type="caution">
    <text evidence="6">The sequence shown here is derived from an EMBL/GenBank/DDBJ whole genome shotgun (WGS) entry which is preliminary data.</text>
</comment>
<dbReference type="SUPFAM" id="SSF53335">
    <property type="entry name" value="S-adenosyl-L-methionine-dependent methyltransferases"/>
    <property type="match status" value="2"/>
</dbReference>
<dbReference type="PANTHER" id="PTHR11746">
    <property type="entry name" value="O-METHYLTRANSFERASE"/>
    <property type="match status" value="1"/>
</dbReference>
<evidence type="ECO:0000259" key="4">
    <source>
        <dbReference type="Pfam" id="PF00891"/>
    </source>
</evidence>
<proteinExistence type="predicted"/>
<name>A0AA88AGU1_FICCA</name>
<evidence type="ECO:0000259" key="5">
    <source>
        <dbReference type="Pfam" id="PF08100"/>
    </source>
</evidence>
<reference evidence="6" key="1">
    <citation type="submission" date="2023-07" db="EMBL/GenBank/DDBJ databases">
        <title>draft genome sequence of fig (Ficus carica).</title>
        <authorList>
            <person name="Takahashi T."/>
            <person name="Nishimura K."/>
        </authorList>
    </citation>
    <scope>NUCLEOTIDE SEQUENCE</scope>
</reference>
<dbReference type="GO" id="GO:0046983">
    <property type="term" value="F:protein dimerization activity"/>
    <property type="evidence" value="ECO:0007669"/>
    <property type="project" value="InterPro"/>
</dbReference>
<evidence type="ECO:0000256" key="3">
    <source>
        <dbReference type="ARBA" id="ARBA00022691"/>
    </source>
</evidence>
<dbReference type="InterPro" id="IPR012967">
    <property type="entry name" value="COMT_dimerisation"/>
</dbReference>
<feature type="domain" description="O-methyltransferase C-terminal" evidence="4">
    <location>
        <begin position="370"/>
        <end position="498"/>
    </location>
</feature>
<dbReference type="EMBL" id="BTGU01000034">
    <property type="protein sequence ID" value="GMN50512.1"/>
    <property type="molecule type" value="Genomic_DNA"/>
</dbReference>
<accession>A0AA88AGU1</accession>
<organism evidence="6 7">
    <name type="scientific">Ficus carica</name>
    <name type="common">Common fig</name>
    <dbReference type="NCBI Taxonomy" id="3494"/>
    <lineage>
        <taxon>Eukaryota</taxon>
        <taxon>Viridiplantae</taxon>
        <taxon>Streptophyta</taxon>
        <taxon>Embryophyta</taxon>
        <taxon>Tracheophyta</taxon>
        <taxon>Spermatophyta</taxon>
        <taxon>Magnoliopsida</taxon>
        <taxon>eudicotyledons</taxon>
        <taxon>Gunneridae</taxon>
        <taxon>Pentapetalae</taxon>
        <taxon>rosids</taxon>
        <taxon>fabids</taxon>
        <taxon>Rosales</taxon>
        <taxon>Moraceae</taxon>
        <taxon>Ficeae</taxon>
        <taxon>Ficus</taxon>
    </lineage>
</organism>
<dbReference type="InterPro" id="IPR016461">
    <property type="entry name" value="COMT-like"/>
</dbReference>
<gene>
    <name evidence="6" type="ORF">TIFTF001_019675</name>
</gene>
<feature type="domain" description="O-methyltransferase C-terminal" evidence="4">
    <location>
        <begin position="127"/>
        <end position="256"/>
    </location>
</feature>
<dbReference type="InterPro" id="IPR001077">
    <property type="entry name" value="COMT_C"/>
</dbReference>
<protein>
    <submittedName>
        <fullName evidence="6">Uncharacterized protein</fullName>
    </submittedName>
</protein>
<dbReference type="InterPro" id="IPR036390">
    <property type="entry name" value="WH_DNA-bd_sf"/>
</dbReference>
<dbReference type="InterPro" id="IPR036388">
    <property type="entry name" value="WH-like_DNA-bd_sf"/>
</dbReference>
<keyword evidence="2" id="KW-0808">Transferase</keyword>
<feature type="domain" description="O-methyltransferase dimerisation" evidence="5">
    <location>
        <begin position="2"/>
        <end position="100"/>
    </location>
</feature>
<evidence type="ECO:0000256" key="2">
    <source>
        <dbReference type="ARBA" id="ARBA00022679"/>
    </source>
</evidence>
<evidence type="ECO:0000256" key="1">
    <source>
        <dbReference type="ARBA" id="ARBA00022603"/>
    </source>
</evidence>
<sequence length="512" mass="55428">MYGLVDSMALRCVLELRIPDIINSHGGPMTLAQIGSAISEASAAAEEASTPDIFCLARIMRFLVRRNIFTVHHPSNGSGSTDDNHDQALYGLSHLSRWLIFSDGDDDERNLGPMFLSQTHPRLMKPWHFLSRCIKEGGGGVAFDKAHGRDAFSLMSEDSEFAKVFNYGMECTSRIVVKAVLEEYRDGFSCLGSLVDVGGGTGAAMSEIVKSHPHIKGINFDLPHVVSTAPAYPGVSHVGGNMFDSIPNADAVFMKLRIPDIINSHGGPISLSQIASTIPEASAAAEAEASSPNISCLAVIMRFLVRRNIFTVRHPSNGSGDDSTDDDHDQALYGLTHLSRWLIFSDGDDEERNLGPMFLLQTHPRLMKPWHFLSRCIKEGGGGIAFDKAHGRDVFSLMSEDSGFAKVFDYGMECTSRIVVKAVLEEYRDGFSCLGSLVDVGGGTGAIVSEIVKSHPHIKGINFDLPHVVSTAPAYPGVSHVGGNMFDAIPNADAVFMKVNLSLLLFFITVIG</sequence>
<dbReference type="Proteomes" id="UP001187192">
    <property type="component" value="Unassembled WGS sequence"/>
</dbReference>
<dbReference type="Pfam" id="PF00891">
    <property type="entry name" value="Methyltransf_2"/>
    <property type="match status" value="2"/>
</dbReference>
<dbReference type="Pfam" id="PF08100">
    <property type="entry name" value="Dimerisation"/>
    <property type="match status" value="1"/>
</dbReference>
<keyword evidence="3" id="KW-0949">S-adenosyl-L-methionine</keyword>
<evidence type="ECO:0000313" key="6">
    <source>
        <dbReference type="EMBL" id="GMN50512.1"/>
    </source>
</evidence>
<dbReference type="GO" id="GO:0032259">
    <property type="term" value="P:methylation"/>
    <property type="evidence" value="ECO:0007669"/>
    <property type="project" value="UniProtKB-KW"/>
</dbReference>
<dbReference type="Gene3D" id="3.40.50.150">
    <property type="entry name" value="Vaccinia Virus protein VP39"/>
    <property type="match status" value="2"/>
</dbReference>
<dbReference type="InterPro" id="IPR029063">
    <property type="entry name" value="SAM-dependent_MTases_sf"/>
</dbReference>
<keyword evidence="1" id="KW-0489">Methyltransferase</keyword>
<dbReference type="SUPFAM" id="SSF46785">
    <property type="entry name" value="Winged helix' DNA-binding domain"/>
    <property type="match status" value="2"/>
</dbReference>